<evidence type="ECO:0000256" key="6">
    <source>
        <dbReference type="ARBA" id="ARBA00022989"/>
    </source>
</evidence>
<dbReference type="STRING" id="94208.A0A2S4KPX5"/>
<keyword evidence="5 11" id="KW-0479">Metal-binding</keyword>
<evidence type="ECO:0000256" key="10">
    <source>
        <dbReference type="ARBA" id="ARBA00023136"/>
    </source>
</evidence>
<comment type="similarity">
    <text evidence="3 12">Belongs to the cytochrome P450 family.</text>
</comment>
<dbReference type="Pfam" id="PF00067">
    <property type="entry name" value="p450"/>
    <property type="match status" value="1"/>
</dbReference>
<organism evidence="13 14">
    <name type="scientific">Tolypocladium paradoxum</name>
    <dbReference type="NCBI Taxonomy" id="94208"/>
    <lineage>
        <taxon>Eukaryota</taxon>
        <taxon>Fungi</taxon>
        <taxon>Dikarya</taxon>
        <taxon>Ascomycota</taxon>
        <taxon>Pezizomycotina</taxon>
        <taxon>Sordariomycetes</taxon>
        <taxon>Hypocreomycetidae</taxon>
        <taxon>Hypocreales</taxon>
        <taxon>Ophiocordycipitaceae</taxon>
        <taxon>Tolypocladium</taxon>
    </lineage>
</organism>
<evidence type="ECO:0000256" key="8">
    <source>
        <dbReference type="ARBA" id="ARBA00023004"/>
    </source>
</evidence>
<dbReference type="PRINTS" id="PR00463">
    <property type="entry name" value="EP450I"/>
</dbReference>
<keyword evidence="11 12" id="KW-0349">Heme</keyword>
<comment type="cofactor">
    <cofactor evidence="1 11">
        <name>heme</name>
        <dbReference type="ChEBI" id="CHEBI:30413"/>
    </cofactor>
</comment>
<evidence type="ECO:0000256" key="11">
    <source>
        <dbReference type="PIRSR" id="PIRSR602401-1"/>
    </source>
</evidence>
<dbReference type="Proteomes" id="UP000237481">
    <property type="component" value="Unassembled WGS sequence"/>
</dbReference>
<dbReference type="GO" id="GO:0016705">
    <property type="term" value="F:oxidoreductase activity, acting on paired donors, with incorporation or reduction of molecular oxygen"/>
    <property type="evidence" value="ECO:0007669"/>
    <property type="project" value="InterPro"/>
</dbReference>
<comment type="caution">
    <text evidence="13">The sequence shown here is derived from an EMBL/GenBank/DDBJ whole genome shotgun (WGS) entry which is preliminary data.</text>
</comment>
<keyword evidence="10" id="KW-0472">Membrane</keyword>
<reference evidence="13 14" key="1">
    <citation type="submission" date="2018-01" db="EMBL/GenBank/DDBJ databases">
        <title>Harnessing the power of phylogenomics to disentangle the directionality and signatures of interkingdom host jumping in the parasitic fungal genus Tolypocladium.</title>
        <authorList>
            <person name="Quandt C.A."/>
            <person name="Patterson W."/>
            <person name="Spatafora J.W."/>
        </authorList>
    </citation>
    <scope>NUCLEOTIDE SEQUENCE [LARGE SCALE GENOMIC DNA]</scope>
    <source>
        <strain evidence="13 14">NRBC 100945</strain>
    </source>
</reference>
<dbReference type="GO" id="GO:0004497">
    <property type="term" value="F:monooxygenase activity"/>
    <property type="evidence" value="ECO:0007669"/>
    <property type="project" value="UniProtKB-KW"/>
</dbReference>
<evidence type="ECO:0000256" key="2">
    <source>
        <dbReference type="ARBA" id="ARBA00004167"/>
    </source>
</evidence>
<sequence>MLPICMLHQASLCLLIITFSGVIHAIYRRLTQIALSRAKGCQAAQNKAPVKDPFLGLDFIYDAFFGKPEDRYLESTHHAFKGLGTTYVVNRWSLDLVYTCDSRNIKHMLVSGFNDFALPRLRVSAMETLLGRGIFTLDGSSWHHARSVLKPLFARLDKDALISTMEQHFQVMLHLAPNDGSPVDLQSLFFRLAMDFASQFLMGNSTCMLGHQAERQIMAQQFVDDYMTCSTEVVKRLGFGPLQHVRVNLSAIRAKKRVFKYIDDFIDESLKRNHSKTTDRRNDVLTELAAVTEDRKVLRDQVLHLLVASRDTTASVLSNLFFVLARNPLIYKRLREAVLTVAETMAPTASQLKKMEYVRWCINESLRLHPVIPTNAREARQDTTIPRGGGADGNSPLFVKKGAVVMYNLYAMHRDERVFGSDPEAFVPERWKDLRPGWCYLPFSGGPRICMGQHLALTEAQYVVARMVQTFETVEGHGEKDWVELYALATTCRDGVKVSLRRA</sequence>
<dbReference type="PANTHER" id="PTHR24287">
    <property type="entry name" value="P450, PUTATIVE (EUROFUNG)-RELATED"/>
    <property type="match status" value="1"/>
</dbReference>
<protein>
    <submittedName>
        <fullName evidence="13">Cytochrome P450</fullName>
    </submittedName>
</protein>
<dbReference type="InterPro" id="IPR036396">
    <property type="entry name" value="Cyt_P450_sf"/>
</dbReference>
<keyword evidence="8 11" id="KW-0408">Iron</keyword>
<feature type="binding site" description="axial binding residue" evidence="11">
    <location>
        <position position="450"/>
    </location>
    <ligand>
        <name>heme</name>
        <dbReference type="ChEBI" id="CHEBI:30413"/>
    </ligand>
    <ligandPart>
        <name>Fe</name>
        <dbReference type="ChEBI" id="CHEBI:18248"/>
    </ligandPart>
</feature>
<dbReference type="GO" id="GO:0005506">
    <property type="term" value="F:iron ion binding"/>
    <property type="evidence" value="ECO:0007669"/>
    <property type="project" value="InterPro"/>
</dbReference>
<evidence type="ECO:0000313" key="13">
    <source>
        <dbReference type="EMBL" id="POR32184.1"/>
    </source>
</evidence>
<dbReference type="InterPro" id="IPR047146">
    <property type="entry name" value="Cyt_P450_E_CYP52_fungi"/>
</dbReference>
<keyword evidence="7 12" id="KW-0560">Oxidoreductase</keyword>
<keyword evidence="9 12" id="KW-0503">Monooxygenase</keyword>
<evidence type="ECO:0000313" key="14">
    <source>
        <dbReference type="Proteomes" id="UP000237481"/>
    </source>
</evidence>
<proteinExistence type="inferred from homology"/>
<dbReference type="AlphaFoldDB" id="A0A2S4KPX5"/>
<gene>
    <name evidence="13" type="ORF">TPAR_07621</name>
</gene>
<evidence type="ECO:0000256" key="9">
    <source>
        <dbReference type="ARBA" id="ARBA00023033"/>
    </source>
</evidence>
<dbReference type="GO" id="GO:0020037">
    <property type="term" value="F:heme binding"/>
    <property type="evidence" value="ECO:0007669"/>
    <property type="project" value="InterPro"/>
</dbReference>
<dbReference type="GO" id="GO:0016020">
    <property type="term" value="C:membrane"/>
    <property type="evidence" value="ECO:0007669"/>
    <property type="project" value="UniProtKB-SubCell"/>
</dbReference>
<name>A0A2S4KPX5_9HYPO</name>
<dbReference type="InterPro" id="IPR002401">
    <property type="entry name" value="Cyt_P450_E_grp-I"/>
</dbReference>
<dbReference type="CDD" id="cd11063">
    <property type="entry name" value="CYP52"/>
    <property type="match status" value="1"/>
</dbReference>
<dbReference type="InterPro" id="IPR017972">
    <property type="entry name" value="Cyt_P450_CS"/>
</dbReference>
<keyword evidence="6" id="KW-1133">Transmembrane helix</keyword>
<dbReference type="OrthoDB" id="1470350at2759"/>
<dbReference type="EMBL" id="PKSG01000892">
    <property type="protein sequence ID" value="POR32184.1"/>
    <property type="molecule type" value="Genomic_DNA"/>
</dbReference>
<evidence type="ECO:0000256" key="3">
    <source>
        <dbReference type="ARBA" id="ARBA00010617"/>
    </source>
</evidence>
<dbReference type="SUPFAM" id="SSF48264">
    <property type="entry name" value="Cytochrome P450"/>
    <property type="match status" value="1"/>
</dbReference>
<evidence type="ECO:0000256" key="5">
    <source>
        <dbReference type="ARBA" id="ARBA00022723"/>
    </source>
</evidence>
<keyword evidence="14" id="KW-1185">Reference proteome</keyword>
<evidence type="ECO:0000256" key="7">
    <source>
        <dbReference type="ARBA" id="ARBA00023002"/>
    </source>
</evidence>
<evidence type="ECO:0000256" key="12">
    <source>
        <dbReference type="RuleBase" id="RU000461"/>
    </source>
</evidence>
<dbReference type="PRINTS" id="PR00385">
    <property type="entry name" value="P450"/>
</dbReference>
<keyword evidence="4" id="KW-0812">Transmembrane</keyword>
<dbReference type="PANTHER" id="PTHR24287:SF17">
    <property type="entry name" value="P450, PUTATIVE (EUROFUNG)-RELATED"/>
    <property type="match status" value="1"/>
</dbReference>
<accession>A0A2S4KPX5</accession>
<dbReference type="Gene3D" id="1.10.630.10">
    <property type="entry name" value="Cytochrome P450"/>
    <property type="match status" value="1"/>
</dbReference>
<evidence type="ECO:0000256" key="1">
    <source>
        <dbReference type="ARBA" id="ARBA00001971"/>
    </source>
</evidence>
<dbReference type="PROSITE" id="PS00086">
    <property type="entry name" value="CYTOCHROME_P450"/>
    <property type="match status" value="1"/>
</dbReference>
<dbReference type="InterPro" id="IPR001128">
    <property type="entry name" value="Cyt_P450"/>
</dbReference>
<evidence type="ECO:0000256" key="4">
    <source>
        <dbReference type="ARBA" id="ARBA00022692"/>
    </source>
</evidence>
<comment type="subcellular location">
    <subcellularLocation>
        <location evidence="2">Membrane</location>
        <topology evidence="2">Single-pass membrane protein</topology>
    </subcellularLocation>
</comment>